<dbReference type="PROSITE" id="PS51186">
    <property type="entry name" value="GNAT"/>
    <property type="match status" value="1"/>
</dbReference>
<dbReference type="Gene3D" id="3.40.630.30">
    <property type="match status" value="1"/>
</dbReference>
<protein>
    <recommendedName>
        <fullName evidence="1">N-acetyltransferase domain-containing protein</fullName>
    </recommendedName>
</protein>
<evidence type="ECO:0000313" key="3">
    <source>
        <dbReference type="Proteomes" id="UP000317093"/>
    </source>
</evidence>
<organism evidence="2 3">
    <name type="scientific">Kolteria novifilia</name>
    <dbReference type="NCBI Taxonomy" id="2527975"/>
    <lineage>
        <taxon>Bacteria</taxon>
        <taxon>Pseudomonadati</taxon>
        <taxon>Planctomycetota</taxon>
        <taxon>Planctomycetia</taxon>
        <taxon>Kolteriales</taxon>
        <taxon>Kolteriaceae</taxon>
        <taxon>Kolteria</taxon>
    </lineage>
</organism>
<dbReference type="SUPFAM" id="SSF55729">
    <property type="entry name" value="Acyl-CoA N-acyltransferases (Nat)"/>
    <property type="match status" value="1"/>
</dbReference>
<evidence type="ECO:0000259" key="1">
    <source>
        <dbReference type="PROSITE" id="PS51186"/>
    </source>
</evidence>
<accession>A0A518B4W6</accession>
<feature type="domain" description="N-acetyltransferase" evidence="1">
    <location>
        <begin position="18"/>
        <end position="156"/>
    </location>
</feature>
<dbReference type="CDD" id="cd04301">
    <property type="entry name" value="NAT_SF"/>
    <property type="match status" value="1"/>
</dbReference>
<evidence type="ECO:0000313" key="2">
    <source>
        <dbReference type="EMBL" id="QDU62014.1"/>
    </source>
</evidence>
<dbReference type="RefSeq" id="WP_145258527.1">
    <property type="nucleotide sequence ID" value="NZ_CP036279.1"/>
</dbReference>
<dbReference type="Proteomes" id="UP000317093">
    <property type="component" value="Chromosome"/>
</dbReference>
<reference evidence="2 3" key="1">
    <citation type="submission" date="2019-02" db="EMBL/GenBank/DDBJ databases">
        <title>Deep-cultivation of Planctomycetes and their phenomic and genomic characterization uncovers novel biology.</title>
        <authorList>
            <person name="Wiegand S."/>
            <person name="Jogler M."/>
            <person name="Boedeker C."/>
            <person name="Pinto D."/>
            <person name="Vollmers J."/>
            <person name="Rivas-Marin E."/>
            <person name="Kohn T."/>
            <person name="Peeters S.H."/>
            <person name="Heuer A."/>
            <person name="Rast P."/>
            <person name="Oberbeckmann S."/>
            <person name="Bunk B."/>
            <person name="Jeske O."/>
            <person name="Meyerdierks A."/>
            <person name="Storesund J.E."/>
            <person name="Kallscheuer N."/>
            <person name="Luecker S."/>
            <person name="Lage O.M."/>
            <person name="Pohl T."/>
            <person name="Merkel B.J."/>
            <person name="Hornburger P."/>
            <person name="Mueller R.-W."/>
            <person name="Bruemmer F."/>
            <person name="Labrenz M."/>
            <person name="Spormann A.M."/>
            <person name="Op den Camp H."/>
            <person name="Overmann J."/>
            <person name="Amann R."/>
            <person name="Jetten M.S.M."/>
            <person name="Mascher T."/>
            <person name="Medema M.H."/>
            <person name="Devos D.P."/>
            <person name="Kaster A.-K."/>
            <person name="Ovreas L."/>
            <person name="Rohde M."/>
            <person name="Galperin M.Y."/>
            <person name="Jogler C."/>
        </authorList>
    </citation>
    <scope>NUCLEOTIDE SEQUENCE [LARGE SCALE GENOMIC DNA]</scope>
    <source>
        <strain evidence="2 3">Pan216</strain>
    </source>
</reference>
<dbReference type="KEGG" id="knv:Pan216_28800"/>
<sequence length="168" mass="19400">MASERTTTETFSSHDERLHIREFVETDRDTLREIYLSSRRSTFTWLAANLFQFDDFDRQTSGELILVATLGEQTIGFSASWVPERFIHHLYLKNGWTGHGYGRALLDATVERIGRPARLKCLSMNRHALKFYRREGWIESGRGVSGSGNYLEMTLPSPTEVSRDRVPR</sequence>
<proteinExistence type="predicted"/>
<dbReference type="GO" id="GO:0016747">
    <property type="term" value="F:acyltransferase activity, transferring groups other than amino-acyl groups"/>
    <property type="evidence" value="ECO:0007669"/>
    <property type="project" value="InterPro"/>
</dbReference>
<keyword evidence="3" id="KW-1185">Reference proteome</keyword>
<dbReference type="EMBL" id="CP036279">
    <property type="protein sequence ID" value="QDU62014.1"/>
    <property type="molecule type" value="Genomic_DNA"/>
</dbReference>
<dbReference type="OrthoDB" id="9788755at2"/>
<name>A0A518B4W6_9BACT</name>
<dbReference type="InterPro" id="IPR000182">
    <property type="entry name" value="GNAT_dom"/>
</dbReference>
<gene>
    <name evidence="2" type="ORF">Pan216_28800</name>
</gene>
<dbReference type="AlphaFoldDB" id="A0A518B4W6"/>
<dbReference type="Pfam" id="PF13508">
    <property type="entry name" value="Acetyltransf_7"/>
    <property type="match status" value="1"/>
</dbReference>
<dbReference type="InterPro" id="IPR016181">
    <property type="entry name" value="Acyl_CoA_acyltransferase"/>
</dbReference>